<feature type="compositionally biased region" description="Polar residues" evidence="1">
    <location>
        <begin position="21"/>
        <end position="30"/>
    </location>
</feature>
<gene>
    <name evidence="2" type="ORF">Ciccas_004032</name>
</gene>
<dbReference type="AlphaFoldDB" id="A0ABD2QG05"/>
<evidence type="ECO:0000313" key="2">
    <source>
        <dbReference type="EMBL" id="KAL3317301.1"/>
    </source>
</evidence>
<sequence>MSIEQNSNSQLSLTGPLPRKISTTSQPDTSSLFETGSTASFFTAQGTNFGSTTAINSASTMTLNQAPFQPNFDQMNVEHKAELPWTREKTEQKVEFWVADFSSMSAADSNSLEKLTVS</sequence>
<organism evidence="2 3">
    <name type="scientific">Cichlidogyrus casuarinus</name>
    <dbReference type="NCBI Taxonomy" id="1844966"/>
    <lineage>
        <taxon>Eukaryota</taxon>
        <taxon>Metazoa</taxon>
        <taxon>Spiralia</taxon>
        <taxon>Lophotrochozoa</taxon>
        <taxon>Platyhelminthes</taxon>
        <taxon>Monogenea</taxon>
        <taxon>Monopisthocotylea</taxon>
        <taxon>Dactylogyridea</taxon>
        <taxon>Ancyrocephalidae</taxon>
        <taxon>Cichlidogyrus</taxon>
    </lineage>
</organism>
<proteinExistence type="predicted"/>
<evidence type="ECO:0000256" key="1">
    <source>
        <dbReference type="SAM" id="MobiDB-lite"/>
    </source>
</evidence>
<name>A0ABD2QG05_9PLAT</name>
<accession>A0ABD2QG05</accession>
<evidence type="ECO:0000313" key="3">
    <source>
        <dbReference type="Proteomes" id="UP001626550"/>
    </source>
</evidence>
<dbReference type="EMBL" id="JBJKFK010000402">
    <property type="protein sequence ID" value="KAL3317301.1"/>
    <property type="molecule type" value="Genomic_DNA"/>
</dbReference>
<reference evidence="2 3" key="1">
    <citation type="submission" date="2024-11" db="EMBL/GenBank/DDBJ databases">
        <title>Adaptive evolution of stress response genes in parasites aligns with host niche diversity.</title>
        <authorList>
            <person name="Hahn C."/>
            <person name="Resl P."/>
        </authorList>
    </citation>
    <scope>NUCLEOTIDE SEQUENCE [LARGE SCALE GENOMIC DNA]</scope>
    <source>
        <strain evidence="2">EGGRZ-B1_66</strain>
        <tissue evidence="2">Body</tissue>
    </source>
</reference>
<protein>
    <submittedName>
        <fullName evidence="2">Uncharacterized protein</fullName>
    </submittedName>
</protein>
<dbReference type="Proteomes" id="UP001626550">
    <property type="component" value="Unassembled WGS sequence"/>
</dbReference>
<keyword evidence="3" id="KW-1185">Reference proteome</keyword>
<feature type="compositionally biased region" description="Polar residues" evidence="1">
    <location>
        <begin position="1"/>
        <end position="13"/>
    </location>
</feature>
<comment type="caution">
    <text evidence="2">The sequence shown here is derived from an EMBL/GenBank/DDBJ whole genome shotgun (WGS) entry which is preliminary data.</text>
</comment>
<feature type="region of interest" description="Disordered" evidence="1">
    <location>
        <begin position="1"/>
        <end position="30"/>
    </location>
</feature>